<comment type="caution">
    <text evidence="1">The sequence shown here is derived from an EMBL/GenBank/DDBJ whole genome shotgun (WGS) entry which is preliminary data.</text>
</comment>
<organism evidence="1 2">
    <name type="scientific">Datura stramonium</name>
    <name type="common">Jimsonweed</name>
    <name type="synonym">Common thornapple</name>
    <dbReference type="NCBI Taxonomy" id="4076"/>
    <lineage>
        <taxon>Eukaryota</taxon>
        <taxon>Viridiplantae</taxon>
        <taxon>Streptophyta</taxon>
        <taxon>Embryophyta</taxon>
        <taxon>Tracheophyta</taxon>
        <taxon>Spermatophyta</taxon>
        <taxon>Magnoliopsida</taxon>
        <taxon>eudicotyledons</taxon>
        <taxon>Gunneridae</taxon>
        <taxon>Pentapetalae</taxon>
        <taxon>asterids</taxon>
        <taxon>lamiids</taxon>
        <taxon>Solanales</taxon>
        <taxon>Solanaceae</taxon>
        <taxon>Solanoideae</taxon>
        <taxon>Datureae</taxon>
        <taxon>Datura</taxon>
    </lineage>
</organism>
<name>A0ABS8UWA8_DATST</name>
<dbReference type="Proteomes" id="UP000823775">
    <property type="component" value="Unassembled WGS sequence"/>
</dbReference>
<evidence type="ECO:0000313" key="2">
    <source>
        <dbReference type="Proteomes" id="UP000823775"/>
    </source>
</evidence>
<keyword evidence="2" id="KW-1185">Reference proteome</keyword>
<protein>
    <submittedName>
        <fullName evidence="1">Uncharacterized protein</fullName>
    </submittedName>
</protein>
<gene>
    <name evidence="1" type="ORF">HAX54_023414</name>
</gene>
<proteinExistence type="predicted"/>
<dbReference type="EMBL" id="JACEIK010002846">
    <property type="protein sequence ID" value="MCD9639110.1"/>
    <property type="molecule type" value="Genomic_DNA"/>
</dbReference>
<evidence type="ECO:0000313" key="1">
    <source>
        <dbReference type="EMBL" id="MCD9639110.1"/>
    </source>
</evidence>
<sequence length="106" mass="12032">MALQQIKCFEASSKSLGKELSPRDSSVHEGTLARRFGAQGENWRIMDSNGLMLQKEAKYGLKNWIDEEPFALEFPIISKSCQRHSAAQVEEQARRCSFDTLILLLD</sequence>
<reference evidence="1 2" key="1">
    <citation type="journal article" date="2021" name="BMC Genomics">
        <title>Datura genome reveals duplications of psychoactive alkaloid biosynthetic genes and high mutation rate following tissue culture.</title>
        <authorList>
            <person name="Rajewski A."/>
            <person name="Carter-House D."/>
            <person name="Stajich J."/>
            <person name="Litt A."/>
        </authorList>
    </citation>
    <scope>NUCLEOTIDE SEQUENCE [LARGE SCALE GENOMIC DNA]</scope>
    <source>
        <strain evidence="1">AR-01</strain>
    </source>
</reference>
<accession>A0ABS8UWA8</accession>